<feature type="non-terminal residue" evidence="2">
    <location>
        <position position="1"/>
    </location>
</feature>
<dbReference type="AlphaFoldDB" id="A0A1B6GMT4"/>
<feature type="compositionally biased region" description="Polar residues" evidence="1">
    <location>
        <begin position="50"/>
        <end position="69"/>
    </location>
</feature>
<evidence type="ECO:0000256" key="1">
    <source>
        <dbReference type="SAM" id="MobiDB-lite"/>
    </source>
</evidence>
<name>A0A1B6GMT4_9HEMI</name>
<proteinExistence type="predicted"/>
<dbReference type="EMBL" id="GECZ01006011">
    <property type="protein sequence ID" value="JAS63758.1"/>
    <property type="molecule type" value="Transcribed_RNA"/>
</dbReference>
<accession>A0A1B6GMT4</accession>
<feature type="non-terminal residue" evidence="2">
    <location>
        <position position="132"/>
    </location>
</feature>
<gene>
    <name evidence="2" type="ORF">g.50542</name>
</gene>
<sequence>REPNRTLRSGLTHKEFQTELKKVLHINSCSSTTSAPSKLPETAKMDDPVNFTSTQSDLPPPTTNDQYTSPLKSIESESVKLVPGVLTFSEALKQSIGVGESSVVLDSSLEHGKEKDCNFSLSNSLRSDRFLE</sequence>
<organism evidence="2">
    <name type="scientific">Cuerna arida</name>
    <dbReference type="NCBI Taxonomy" id="1464854"/>
    <lineage>
        <taxon>Eukaryota</taxon>
        <taxon>Metazoa</taxon>
        <taxon>Ecdysozoa</taxon>
        <taxon>Arthropoda</taxon>
        <taxon>Hexapoda</taxon>
        <taxon>Insecta</taxon>
        <taxon>Pterygota</taxon>
        <taxon>Neoptera</taxon>
        <taxon>Paraneoptera</taxon>
        <taxon>Hemiptera</taxon>
        <taxon>Auchenorrhyncha</taxon>
        <taxon>Membracoidea</taxon>
        <taxon>Cicadellidae</taxon>
        <taxon>Cicadellinae</taxon>
        <taxon>Proconiini</taxon>
        <taxon>Cuerna</taxon>
    </lineage>
</organism>
<feature type="region of interest" description="Disordered" evidence="1">
    <location>
        <begin position="30"/>
        <end position="69"/>
    </location>
</feature>
<protein>
    <submittedName>
        <fullName evidence="2">Uncharacterized protein</fullName>
    </submittedName>
</protein>
<reference evidence="2" key="1">
    <citation type="submission" date="2015-11" db="EMBL/GenBank/DDBJ databases">
        <title>De novo transcriptome assembly of four potential Pierce s Disease insect vectors from Arizona vineyards.</title>
        <authorList>
            <person name="Tassone E.E."/>
        </authorList>
    </citation>
    <scope>NUCLEOTIDE SEQUENCE</scope>
</reference>
<evidence type="ECO:0000313" key="2">
    <source>
        <dbReference type="EMBL" id="JAS63758.1"/>
    </source>
</evidence>